<accession>A0A3B1E0Q3</accession>
<reference evidence="1" key="1">
    <citation type="submission" date="2018-06" db="EMBL/GenBank/DDBJ databases">
        <authorList>
            <person name="Zhirakovskaya E."/>
        </authorList>
    </citation>
    <scope>NUCLEOTIDE SEQUENCE</scope>
</reference>
<dbReference type="EMBL" id="UOGJ01000030">
    <property type="protein sequence ID" value="VAX35117.1"/>
    <property type="molecule type" value="Genomic_DNA"/>
</dbReference>
<dbReference type="AlphaFoldDB" id="A0A3B1E0Q3"/>
<name>A0A3B1E0Q3_9ZZZZ</name>
<organism evidence="1">
    <name type="scientific">hydrothermal vent metagenome</name>
    <dbReference type="NCBI Taxonomy" id="652676"/>
    <lineage>
        <taxon>unclassified sequences</taxon>
        <taxon>metagenomes</taxon>
        <taxon>ecological metagenomes</taxon>
    </lineage>
</organism>
<evidence type="ECO:0008006" key="2">
    <source>
        <dbReference type="Google" id="ProtNLM"/>
    </source>
</evidence>
<gene>
    <name evidence="1" type="ORF">MNBD_UNCLBAC01-2110</name>
</gene>
<proteinExistence type="predicted"/>
<evidence type="ECO:0000313" key="1">
    <source>
        <dbReference type="EMBL" id="VAX35117.1"/>
    </source>
</evidence>
<sequence>MGSSHQADNSKDPFYVQGLLIVEVTKRILIRRAGISASKIESSFKLKPITEFMERMRISSLDKFETTTYVSTINFYKDLKDMNAHKAVGAVVTYIEGKYIAELLKCLSYPVDDPRDEETLLDGCGTMCNLIAGNFKSGLAQLGYKELEMSHFSSYHNEVLEGVEYDITQEEKYQADIMVDGVKRLVVDLTMGDVPMV</sequence>
<protein>
    <recommendedName>
        <fullName evidence="2">Chemotaxis phosphatase CheX-like domain-containing protein</fullName>
    </recommendedName>
</protein>